<gene>
    <name evidence="1" type="ORF">OMM_06653</name>
</gene>
<name>A0A1V1PGJ8_9BACT</name>
<accession>A0A1V1PGJ8</accession>
<evidence type="ECO:0000313" key="2">
    <source>
        <dbReference type="Proteomes" id="UP000189670"/>
    </source>
</evidence>
<comment type="caution">
    <text evidence="1">The sequence shown here is derived from an EMBL/GenBank/DDBJ whole genome shotgun (WGS) entry which is preliminary data.</text>
</comment>
<reference evidence="2" key="1">
    <citation type="submission" date="2012-11" db="EMBL/GenBank/DDBJ databases">
        <authorList>
            <person name="Lucero-Rivera Y.E."/>
            <person name="Tovar-Ramirez D."/>
        </authorList>
    </citation>
    <scope>NUCLEOTIDE SEQUENCE [LARGE SCALE GENOMIC DNA]</scope>
    <source>
        <strain evidence="2">Araruama</strain>
    </source>
</reference>
<evidence type="ECO:0000313" key="1">
    <source>
        <dbReference type="EMBL" id="ETR73918.1"/>
    </source>
</evidence>
<sequence length="239" mass="28117">MWVSVIVNSAFTRFSADTVKETFIMEGRMAILQSEHLSFEFIYTGFEYGCVQYQFCFKWKNHSMIKESLLKKNNEYWTNRIDGSFISNEDRKDTFVPFIKAVLENDKADYWEPIDPDILVAIYPDSYFPFLKSHFKLVHESEALKSKRIAREALKKQKGKLPDDIFTFIVFVDAYNFDGADAYYGEGLSLHLIPTRQQIETFVTDLEKEYQILKTKFDIDNYQERIVHYVDSHAKVPSV</sequence>
<organism evidence="1 2">
    <name type="scientific">Candidatus Magnetoglobus multicellularis str. Araruama</name>
    <dbReference type="NCBI Taxonomy" id="890399"/>
    <lineage>
        <taxon>Bacteria</taxon>
        <taxon>Pseudomonadati</taxon>
        <taxon>Thermodesulfobacteriota</taxon>
        <taxon>Desulfobacteria</taxon>
        <taxon>Desulfobacterales</taxon>
        <taxon>Desulfobacteraceae</taxon>
        <taxon>Candidatus Magnetoglobus</taxon>
    </lineage>
</organism>
<dbReference type="Proteomes" id="UP000189670">
    <property type="component" value="Unassembled WGS sequence"/>
</dbReference>
<dbReference type="EMBL" id="ATBP01000032">
    <property type="protein sequence ID" value="ETR73918.1"/>
    <property type="molecule type" value="Genomic_DNA"/>
</dbReference>
<protein>
    <submittedName>
        <fullName evidence="1">Uncharacterized protein</fullName>
    </submittedName>
</protein>
<proteinExistence type="predicted"/>
<dbReference type="AlphaFoldDB" id="A0A1V1PGJ8"/>